<name>A0A382XC36_9ZZZZ</name>
<accession>A0A382XC36</accession>
<dbReference type="EMBL" id="UINC01166122">
    <property type="protein sequence ID" value="SVD67901.1"/>
    <property type="molecule type" value="Genomic_DNA"/>
</dbReference>
<protein>
    <submittedName>
        <fullName evidence="1">Uncharacterized protein</fullName>
    </submittedName>
</protein>
<gene>
    <name evidence="1" type="ORF">METZ01_LOCUS420755</name>
</gene>
<dbReference type="AlphaFoldDB" id="A0A382XC36"/>
<evidence type="ECO:0000313" key="1">
    <source>
        <dbReference type="EMBL" id="SVD67901.1"/>
    </source>
</evidence>
<reference evidence="1" key="1">
    <citation type="submission" date="2018-05" db="EMBL/GenBank/DDBJ databases">
        <authorList>
            <person name="Lanie J.A."/>
            <person name="Ng W.-L."/>
            <person name="Kazmierczak K.M."/>
            <person name="Andrzejewski T.M."/>
            <person name="Davidsen T.M."/>
            <person name="Wayne K.J."/>
            <person name="Tettelin H."/>
            <person name="Glass J.I."/>
            <person name="Rusch D."/>
            <person name="Podicherti R."/>
            <person name="Tsui H.-C.T."/>
            <person name="Winkler M.E."/>
        </authorList>
    </citation>
    <scope>NUCLEOTIDE SEQUENCE</scope>
</reference>
<proteinExistence type="predicted"/>
<feature type="non-terminal residue" evidence="1">
    <location>
        <position position="88"/>
    </location>
</feature>
<sequence length="88" mass="9606">MKLTTFAIKGEQRLGAMVGNNKIVADLAAAEKTAARREKRSANTFYSDMITFLNAGTKAMSAARKLVKAVDEKLGDEPKVDTKSTHYL</sequence>
<organism evidence="1">
    <name type="scientific">marine metagenome</name>
    <dbReference type="NCBI Taxonomy" id="408172"/>
    <lineage>
        <taxon>unclassified sequences</taxon>
        <taxon>metagenomes</taxon>
        <taxon>ecological metagenomes</taxon>
    </lineage>
</organism>